<gene>
    <name evidence="2" type="ORF">ACMD2_07770</name>
</gene>
<dbReference type="PANTHER" id="PTHR36005:SF1">
    <property type="entry name" value="DNA LIGASE-LIKE PROTEIN"/>
    <property type="match status" value="1"/>
</dbReference>
<accession>A0A199V6U8</accession>
<dbReference type="PANTHER" id="PTHR36005">
    <property type="entry name" value="DNA LIGASE-LIKE PROTEIN"/>
    <property type="match status" value="1"/>
</dbReference>
<protein>
    <submittedName>
        <fullName evidence="2">Uncharacterized protein</fullName>
    </submittedName>
</protein>
<feature type="region of interest" description="Disordered" evidence="1">
    <location>
        <begin position="642"/>
        <end position="676"/>
    </location>
</feature>
<feature type="compositionally biased region" description="Low complexity" evidence="1">
    <location>
        <begin position="14"/>
        <end position="23"/>
    </location>
</feature>
<evidence type="ECO:0000313" key="2">
    <source>
        <dbReference type="EMBL" id="OAY72799.1"/>
    </source>
</evidence>
<dbReference type="Proteomes" id="UP000092600">
    <property type="component" value="Unassembled WGS sequence"/>
</dbReference>
<dbReference type="EMBL" id="LSRQ01002987">
    <property type="protein sequence ID" value="OAY72799.1"/>
    <property type="molecule type" value="Genomic_DNA"/>
</dbReference>
<reference evidence="2 3" key="1">
    <citation type="journal article" date="2016" name="DNA Res.">
        <title>The draft genome of MD-2 pineapple using hybrid error correction of long reads.</title>
        <authorList>
            <person name="Redwan R.M."/>
            <person name="Saidin A."/>
            <person name="Kumar S.V."/>
        </authorList>
    </citation>
    <scope>NUCLEOTIDE SEQUENCE [LARGE SCALE GENOMIC DNA]</scope>
    <source>
        <strain evidence="3">cv. MD2</strain>
        <tissue evidence="2">Leaf</tissue>
    </source>
</reference>
<feature type="compositionally biased region" description="Basic residues" evidence="1">
    <location>
        <begin position="147"/>
        <end position="159"/>
    </location>
</feature>
<feature type="region of interest" description="Disordered" evidence="1">
    <location>
        <begin position="299"/>
        <end position="418"/>
    </location>
</feature>
<proteinExistence type="predicted"/>
<organism evidence="2 3">
    <name type="scientific">Ananas comosus</name>
    <name type="common">Pineapple</name>
    <name type="synonym">Ananas ananas</name>
    <dbReference type="NCBI Taxonomy" id="4615"/>
    <lineage>
        <taxon>Eukaryota</taxon>
        <taxon>Viridiplantae</taxon>
        <taxon>Streptophyta</taxon>
        <taxon>Embryophyta</taxon>
        <taxon>Tracheophyta</taxon>
        <taxon>Spermatophyta</taxon>
        <taxon>Magnoliopsida</taxon>
        <taxon>Liliopsida</taxon>
        <taxon>Poales</taxon>
        <taxon>Bromeliaceae</taxon>
        <taxon>Bromelioideae</taxon>
        <taxon>Ananas</taxon>
    </lineage>
</organism>
<evidence type="ECO:0000313" key="3">
    <source>
        <dbReference type="Proteomes" id="UP000092600"/>
    </source>
</evidence>
<feature type="compositionally biased region" description="Acidic residues" evidence="1">
    <location>
        <begin position="388"/>
        <end position="401"/>
    </location>
</feature>
<feature type="region of interest" description="Disordered" evidence="1">
    <location>
        <begin position="1"/>
        <end position="177"/>
    </location>
</feature>
<feature type="compositionally biased region" description="Low complexity" evidence="1">
    <location>
        <begin position="645"/>
        <end position="655"/>
    </location>
</feature>
<comment type="caution">
    <text evidence="2">The sequence shown here is derived from an EMBL/GenBank/DDBJ whole genome shotgun (WGS) entry which is preliminary data.</text>
</comment>
<feature type="region of interest" description="Disordered" evidence="1">
    <location>
        <begin position="448"/>
        <end position="471"/>
    </location>
</feature>
<evidence type="ECO:0000256" key="1">
    <source>
        <dbReference type="SAM" id="MobiDB-lite"/>
    </source>
</evidence>
<feature type="compositionally biased region" description="Acidic residues" evidence="1">
    <location>
        <begin position="94"/>
        <end position="110"/>
    </location>
</feature>
<feature type="compositionally biased region" description="Polar residues" evidence="1">
    <location>
        <begin position="39"/>
        <end position="54"/>
    </location>
</feature>
<dbReference type="STRING" id="4615.A0A199V6U8"/>
<feature type="compositionally biased region" description="Acidic residues" evidence="1">
    <location>
        <begin position="369"/>
        <end position="379"/>
    </location>
</feature>
<feature type="compositionally biased region" description="Basic and acidic residues" evidence="1">
    <location>
        <begin position="160"/>
        <end position="177"/>
    </location>
</feature>
<feature type="compositionally biased region" description="Acidic residues" evidence="1">
    <location>
        <begin position="1"/>
        <end position="10"/>
    </location>
</feature>
<dbReference type="AlphaFoldDB" id="A0A199V6U8"/>
<sequence>MESFDEDEGDLLFPAAAAAEDPASPLPQPKLKRLKKASQSRATAPDRSPSSQTLEIPDPSHAAIPEEAAPDLGLSEENDGLDPLFPEPGFRGEGEEEEEGGGFDSFDPDVESGGIGTGGLIEELRRDSAKKRLIWDDVEETTETKKDKKTKTMKKKKSDKNHADFSARRPKESVREKRRLEKERKAYLDLMHAESQRLLRETRDVSFKSVTLVQKPISSVLEKIRLRKLEITKQYCTPNLTDSVAEADCSLDETAPCPELPADLNLTNDNSSNMILDDAALDASNTNIIIERCEDVAADKESGENNHSNDSAIDVAEESPSSPMPSSPIPDDDVSSSEASDKENINPHLHKAVSMDPYPKGGPAKAYLDEEAEEEDDSDHDLTRFQENEEDDDDDSDENEVLNDLIATGFEERPVDHEKRNELHQKWLEQQDAAETNNVLQRLKCNQKQKESTIKDEDDDEDLAVESADERSYEPLPKNVIKQNSERAKQMIAQMFTDDHDIYVPSDDEEIEQSLVRQRLSKQTDSSFTSPLDDEQSKEIFGLIKKLNIAPQPKKRGRQATCEKSLFLFFLNFFLLYHYYFVKHFIHNILSFTAASLDMLMLGGNSNSSSKSSFVGRTTNSSVSSSHKSATFRAFIFGRDDSNSRSDLSSSESHSMVQTENKQSRPPSSTKFSNSQSKSALFRAKSEANATVTSSLYEILRRSSVNFDKEGHVITETQANHQFSAFRSIRRIS</sequence>
<feature type="compositionally biased region" description="Polar residues" evidence="1">
    <location>
        <begin position="656"/>
        <end position="667"/>
    </location>
</feature>
<name>A0A199V6U8_ANACO</name>